<dbReference type="AlphaFoldDB" id="A0A0F9GDU9"/>
<evidence type="ECO:0000259" key="1">
    <source>
        <dbReference type="Pfam" id="PF13488"/>
    </source>
</evidence>
<evidence type="ECO:0000313" key="2">
    <source>
        <dbReference type="EMBL" id="KKL61327.1"/>
    </source>
</evidence>
<comment type="caution">
    <text evidence="2">The sequence shown here is derived from an EMBL/GenBank/DDBJ whole genome shotgun (WGS) entry which is preliminary data.</text>
</comment>
<feature type="domain" description="Glycine zipper" evidence="1">
    <location>
        <begin position="90"/>
        <end position="125"/>
    </location>
</feature>
<sequence>MKGLIEVSKELAKVKPESMKNFKEGIQSIGAIFGSPLTSARQGIQRPFNQLSAQISFGFQSAIQPFTNELSSLVNRFTNATQPFLQRNIVGAGIGATAGAILGSFIPGVGPTIGAILGGFVGAGIQSLVPDDGWPSPNFQGPDPTGFTQPPSPSITASIPTASQTIFSNQMQSNFQNLVLRPTFFAVALDVRGLF</sequence>
<dbReference type="InterPro" id="IPR039567">
    <property type="entry name" value="Gly-zipper"/>
</dbReference>
<gene>
    <name evidence="2" type="ORF">LCGC14_2196410</name>
</gene>
<protein>
    <recommendedName>
        <fullName evidence="1">Glycine zipper domain-containing protein</fullName>
    </recommendedName>
</protein>
<organism evidence="2">
    <name type="scientific">marine sediment metagenome</name>
    <dbReference type="NCBI Taxonomy" id="412755"/>
    <lineage>
        <taxon>unclassified sequences</taxon>
        <taxon>metagenomes</taxon>
        <taxon>ecological metagenomes</taxon>
    </lineage>
</organism>
<reference evidence="2" key="1">
    <citation type="journal article" date="2015" name="Nature">
        <title>Complex archaea that bridge the gap between prokaryotes and eukaryotes.</title>
        <authorList>
            <person name="Spang A."/>
            <person name="Saw J.H."/>
            <person name="Jorgensen S.L."/>
            <person name="Zaremba-Niedzwiedzka K."/>
            <person name="Martijn J."/>
            <person name="Lind A.E."/>
            <person name="van Eijk R."/>
            <person name="Schleper C."/>
            <person name="Guy L."/>
            <person name="Ettema T.J."/>
        </authorList>
    </citation>
    <scope>NUCLEOTIDE SEQUENCE</scope>
</reference>
<proteinExistence type="predicted"/>
<dbReference type="Pfam" id="PF13488">
    <property type="entry name" value="Gly-zipper_Omp"/>
    <property type="match status" value="1"/>
</dbReference>
<dbReference type="EMBL" id="LAZR01028853">
    <property type="protein sequence ID" value="KKL61327.1"/>
    <property type="molecule type" value="Genomic_DNA"/>
</dbReference>
<name>A0A0F9GDU9_9ZZZZ</name>
<accession>A0A0F9GDU9</accession>